<dbReference type="Pfam" id="PF05977">
    <property type="entry name" value="MFS_3"/>
    <property type="match status" value="1"/>
</dbReference>
<dbReference type="CDD" id="cd06173">
    <property type="entry name" value="MFS_MefA_like"/>
    <property type="match status" value="1"/>
</dbReference>
<dbReference type="STRING" id="276.THFILI_09095"/>
<feature type="transmembrane region" description="Helical" evidence="7">
    <location>
        <begin position="369"/>
        <end position="390"/>
    </location>
</feature>
<dbReference type="InterPro" id="IPR010290">
    <property type="entry name" value="TM_effector"/>
</dbReference>
<feature type="transmembrane region" description="Helical" evidence="7">
    <location>
        <begin position="280"/>
        <end position="298"/>
    </location>
</feature>
<evidence type="ECO:0000256" key="6">
    <source>
        <dbReference type="ARBA" id="ARBA00023136"/>
    </source>
</evidence>
<dbReference type="PROSITE" id="PS50850">
    <property type="entry name" value="MFS"/>
    <property type="match status" value="1"/>
</dbReference>
<keyword evidence="10" id="KW-1185">Reference proteome</keyword>
<feature type="transmembrane region" description="Helical" evidence="7">
    <location>
        <begin position="164"/>
        <end position="184"/>
    </location>
</feature>
<dbReference type="SUPFAM" id="SSF103473">
    <property type="entry name" value="MFS general substrate transporter"/>
    <property type="match status" value="1"/>
</dbReference>
<feature type="domain" description="Major facilitator superfamily (MFS) profile" evidence="8">
    <location>
        <begin position="212"/>
        <end position="402"/>
    </location>
</feature>
<protein>
    <submittedName>
        <fullName evidence="9">Permease</fullName>
    </submittedName>
</protein>
<comment type="caution">
    <text evidence="9">The sequence shown here is derived from an EMBL/GenBank/DDBJ whole genome shotgun (WGS) entry which is preliminary data.</text>
</comment>
<evidence type="ECO:0000313" key="10">
    <source>
        <dbReference type="Proteomes" id="UP000030364"/>
    </source>
</evidence>
<feature type="transmembrane region" description="Helical" evidence="7">
    <location>
        <begin position="338"/>
        <end position="357"/>
    </location>
</feature>
<evidence type="ECO:0000256" key="2">
    <source>
        <dbReference type="ARBA" id="ARBA00022448"/>
    </source>
</evidence>
<dbReference type="InterPro" id="IPR036259">
    <property type="entry name" value="MFS_trans_sf"/>
</dbReference>
<dbReference type="Gene3D" id="1.20.1250.20">
    <property type="entry name" value="MFS general substrate transporter like domains"/>
    <property type="match status" value="1"/>
</dbReference>
<feature type="transmembrane region" description="Helical" evidence="7">
    <location>
        <begin position="42"/>
        <end position="65"/>
    </location>
</feature>
<evidence type="ECO:0000256" key="3">
    <source>
        <dbReference type="ARBA" id="ARBA00022475"/>
    </source>
</evidence>
<dbReference type="RefSeq" id="WP_038060711.1">
    <property type="nucleotide sequence ID" value="NZ_JPSL02000040.1"/>
</dbReference>
<dbReference type="EMBL" id="JPSL02000040">
    <property type="protein sequence ID" value="KGQ22933.2"/>
    <property type="molecule type" value="Genomic_DNA"/>
</dbReference>
<evidence type="ECO:0000256" key="4">
    <source>
        <dbReference type="ARBA" id="ARBA00022692"/>
    </source>
</evidence>
<feature type="transmembrane region" description="Helical" evidence="7">
    <location>
        <begin position="220"/>
        <end position="243"/>
    </location>
</feature>
<keyword evidence="4 7" id="KW-0812">Transmembrane</keyword>
<evidence type="ECO:0000259" key="8">
    <source>
        <dbReference type="PROSITE" id="PS50850"/>
    </source>
</evidence>
<gene>
    <name evidence="9" type="ORF">THFILI_09095</name>
</gene>
<reference evidence="9 10" key="1">
    <citation type="journal article" date="2015" name="Genome Announc.">
        <title>Draft Genome Sequence of the Thermophile Thermus filiformis ATCC 43280, Producer of Carotenoid-(Di)glucoside-Branched Fatty Acid (Di)esters and Source of Hyperthermostable Enzymes of Biotechnological Interest.</title>
        <authorList>
            <person name="Mandelli F."/>
            <person name="Oliveira Ramires B."/>
            <person name="Couger M.B."/>
            <person name="Paixao D.A."/>
            <person name="Camilo C.M."/>
            <person name="Polikarpov I."/>
            <person name="Prade R."/>
            <person name="Riano-Pachon D.M."/>
            <person name="Squina F.M."/>
        </authorList>
    </citation>
    <scope>NUCLEOTIDE SEQUENCE [LARGE SCALE GENOMIC DNA]</scope>
    <source>
        <strain evidence="9 10">ATCC 43280</strain>
    </source>
</reference>
<dbReference type="PANTHER" id="PTHR23513">
    <property type="entry name" value="INTEGRAL MEMBRANE EFFLUX PROTEIN-RELATED"/>
    <property type="match status" value="1"/>
</dbReference>
<dbReference type="PANTHER" id="PTHR23513:SF6">
    <property type="entry name" value="MAJOR FACILITATOR SUPERFAMILY ASSOCIATED DOMAIN-CONTAINING PROTEIN"/>
    <property type="match status" value="1"/>
</dbReference>
<dbReference type="InterPro" id="IPR020846">
    <property type="entry name" value="MFS_dom"/>
</dbReference>
<accession>A0A0A2WSX9</accession>
<organism evidence="9 10">
    <name type="scientific">Thermus filiformis</name>
    <dbReference type="NCBI Taxonomy" id="276"/>
    <lineage>
        <taxon>Bacteria</taxon>
        <taxon>Thermotogati</taxon>
        <taxon>Deinococcota</taxon>
        <taxon>Deinococci</taxon>
        <taxon>Thermales</taxon>
        <taxon>Thermaceae</taxon>
        <taxon>Thermus</taxon>
    </lineage>
</organism>
<dbReference type="OrthoDB" id="7055052at2"/>
<keyword evidence="2" id="KW-0813">Transport</keyword>
<dbReference type="GO" id="GO:0005886">
    <property type="term" value="C:plasma membrane"/>
    <property type="evidence" value="ECO:0007669"/>
    <property type="project" value="UniProtKB-SubCell"/>
</dbReference>
<dbReference type="GO" id="GO:0022857">
    <property type="term" value="F:transmembrane transporter activity"/>
    <property type="evidence" value="ECO:0007669"/>
    <property type="project" value="InterPro"/>
</dbReference>
<keyword evidence="3" id="KW-1003">Cell membrane</keyword>
<evidence type="ECO:0000313" key="9">
    <source>
        <dbReference type="EMBL" id="KGQ22933.2"/>
    </source>
</evidence>
<evidence type="ECO:0000256" key="5">
    <source>
        <dbReference type="ARBA" id="ARBA00022989"/>
    </source>
</evidence>
<dbReference type="AlphaFoldDB" id="A0A0A2WSX9"/>
<keyword evidence="5 7" id="KW-1133">Transmembrane helix</keyword>
<comment type="subcellular location">
    <subcellularLocation>
        <location evidence="1">Cell membrane</location>
        <topology evidence="1">Multi-pass membrane protein</topology>
    </subcellularLocation>
</comment>
<evidence type="ECO:0000256" key="7">
    <source>
        <dbReference type="SAM" id="Phobius"/>
    </source>
</evidence>
<sequence>MEALRSPGFFRLFLAYLVSQAGSKVHRVALLVLVYLLTENALWVSLTLGAQLVGTVVFSPLLSAWADTQDRKALLVWSDLLRAPLVALIPLLGAKSLPVLLLLVFLIELLRDLHDPIQNAAIPDLVEEKHVDSANGLVLFAERLSEVAFVGLAGALVAAVGPAYAFYLDAATYLASGLILLGLLPLRPNARAQKAAYWQRVKEGIGHLVGHPAIRRTVGALFAAAAFGSVETALGVVLALKWLQVGSTGFGLMEASLALGAILGTLLVPRLTQRLPRERLFLYGLLVFGFLEASVGAFPVFAWVLLALFLSGVANLAFIIPARSILQLNTPQEMRGRIFAAFSAVMNAAVLIGTMLGGSLEKALGAPTLFLLAGLMVSLVAALTLLTGGIPEARRSPEERST</sequence>
<feature type="transmembrane region" description="Helical" evidence="7">
    <location>
        <begin position="249"/>
        <end position="268"/>
    </location>
</feature>
<name>A0A0A2WSX9_THEFI</name>
<proteinExistence type="predicted"/>
<feature type="transmembrane region" description="Helical" evidence="7">
    <location>
        <begin position="85"/>
        <end position="107"/>
    </location>
</feature>
<evidence type="ECO:0000256" key="1">
    <source>
        <dbReference type="ARBA" id="ARBA00004651"/>
    </source>
</evidence>
<keyword evidence="6 7" id="KW-0472">Membrane</keyword>
<dbReference type="Proteomes" id="UP000030364">
    <property type="component" value="Unassembled WGS sequence"/>
</dbReference>
<feature type="transmembrane region" description="Helical" evidence="7">
    <location>
        <begin position="304"/>
        <end position="326"/>
    </location>
</feature>